<sequence>MACTACQGEQTQSWTFWGQNCDAVYVTQYPLDIPSGTAIPHWAYLNVTTANRWDQTAARAVVDQPESTGVVPPVLTLSTSTGSTGTKTGNTPSMNTSNNSTGGGGGGSHVGAIVGGVVGGLAGLGIFAAIVIWFIMKKKRSEVAPSSAFINSYQQENNYPKYEHPPASPGLFGPPQMMYNPSDPSTFPSALHDPSVGGSTAYPQTLYDLHTQRRGQYSGAPEV</sequence>
<name>A0ACB6ZRW8_THEGA</name>
<protein>
    <submittedName>
        <fullName evidence="1">Uncharacterized protein</fullName>
    </submittedName>
</protein>
<reference evidence="1" key="2">
    <citation type="journal article" date="2020" name="Nat. Commun.">
        <title>Large-scale genome sequencing of mycorrhizal fungi provides insights into the early evolution of symbiotic traits.</title>
        <authorList>
            <person name="Miyauchi S."/>
            <person name="Kiss E."/>
            <person name="Kuo A."/>
            <person name="Drula E."/>
            <person name="Kohler A."/>
            <person name="Sanchez-Garcia M."/>
            <person name="Morin E."/>
            <person name="Andreopoulos B."/>
            <person name="Barry K.W."/>
            <person name="Bonito G."/>
            <person name="Buee M."/>
            <person name="Carver A."/>
            <person name="Chen C."/>
            <person name="Cichocki N."/>
            <person name="Clum A."/>
            <person name="Culley D."/>
            <person name="Crous P.W."/>
            <person name="Fauchery L."/>
            <person name="Girlanda M."/>
            <person name="Hayes R.D."/>
            <person name="Keri Z."/>
            <person name="LaButti K."/>
            <person name="Lipzen A."/>
            <person name="Lombard V."/>
            <person name="Magnuson J."/>
            <person name="Maillard F."/>
            <person name="Murat C."/>
            <person name="Nolan M."/>
            <person name="Ohm R.A."/>
            <person name="Pangilinan J."/>
            <person name="Pereira M.F."/>
            <person name="Perotto S."/>
            <person name="Peter M."/>
            <person name="Pfister S."/>
            <person name="Riley R."/>
            <person name="Sitrit Y."/>
            <person name="Stielow J.B."/>
            <person name="Szollosi G."/>
            <person name="Zifcakova L."/>
            <person name="Stursova M."/>
            <person name="Spatafora J.W."/>
            <person name="Tedersoo L."/>
            <person name="Vaario L.M."/>
            <person name="Yamada A."/>
            <person name="Yan M."/>
            <person name="Wang P."/>
            <person name="Xu J."/>
            <person name="Bruns T."/>
            <person name="Baldrian P."/>
            <person name="Vilgalys R."/>
            <person name="Dunand C."/>
            <person name="Henrissat B."/>
            <person name="Grigoriev I.V."/>
            <person name="Hibbett D."/>
            <person name="Nagy L.G."/>
            <person name="Martin F.M."/>
        </authorList>
    </citation>
    <scope>NUCLEOTIDE SEQUENCE</scope>
    <source>
        <strain evidence="1">P2</strain>
    </source>
</reference>
<proteinExistence type="predicted"/>
<accession>A0ACB6ZRW8</accession>
<keyword evidence="2" id="KW-1185">Reference proteome</keyword>
<evidence type="ECO:0000313" key="2">
    <source>
        <dbReference type="Proteomes" id="UP000886501"/>
    </source>
</evidence>
<organism evidence="1 2">
    <name type="scientific">Thelephora ganbajun</name>
    <name type="common">Ganba fungus</name>
    <dbReference type="NCBI Taxonomy" id="370292"/>
    <lineage>
        <taxon>Eukaryota</taxon>
        <taxon>Fungi</taxon>
        <taxon>Dikarya</taxon>
        <taxon>Basidiomycota</taxon>
        <taxon>Agaricomycotina</taxon>
        <taxon>Agaricomycetes</taxon>
        <taxon>Thelephorales</taxon>
        <taxon>Thelephoraceae</taxon>
        <taxon>Thelephora</taxon>
    </lineage>
</organism>
<reference evidence="1" key="1">
    <citation type="submission" date="2019-10" db="EMBL/GenBank/DDBJ databases">
        <authorList>
            <consortium name="DOE Joint Genome Institute"/>
            <person name="Kuo A."/>
            <person name="Miyauchi S."/>
            <person name="Kiss E."/>
            <person name="Drula E."/>
            <person name="Kohler A."/>
            <person name="Sanchez-Garcia M."/>
            <person name="Andreopoulos B."/>
            <person name="Barry K.W."/>
            <person name="Bonito G."/>
            <person name="Buee M."/>
            <person name="Carver A."/>
            <person name="Chen C."/>
            <person name="Cichocki N."/>
            <person name="Clum A."/>
            <person name="Culley D."/>
            <person name="Crous P.W."/>
            <person name="Fauchery L."/>
            <person name="Girlanda M."/>
            <person name="Hayes R."/>
            <person name="Keri Z."/>
            <person name="Labutti K."/>
            <person name="Lipzen A."/>
            <person name="Lombard V."/>
            <person name="Magnuson J."/>
            <person name="Maillard F."/>
            <person name="Morin E."/>
            <person name="Murat C."/>
            <person name="Nolan M."/>
            <person name="Ohm R."/>
            <person name="Pangilinan J."/>
            <person name="Pereira M."/>
            <person name="Perotto S."/>
            <person name="Peter M."/>
            <person name="Riley R."/>
            <person name="Sitrit Y."/>
            <person name="Stielow B."/>
            <person name="Szollosi G."/>
            <person name="Zifcakova L."/>
            <person name="Stursova M."/>
            <person name="Spatafora J.W."/>
            <person name="Tedersoo L."/>
            <person name="Vaario L.-M."/>
            <person name="Yamada A."/>
            <person name="Yan M."/>
            <person name="Wang P."/>
            <person name="Xu J."/>
            <person name="Bruns T."/>
            <person name="Baldrian P."/>
            <person name="Vilgalys R."/>
            <person name="Henrissat B."/>
            <person name="Grigoriev I.V."/>
            <person name="Hibbett D."/>
            <person name="Nagy L.G."/>
            <person name="Martin F.M."/>
        </authorList>
    </citation>
    <scope>NUCLEOTIDE SEQUENCE</scope>
    <source>
        <strain evidence="1">P2</strain>
    </source>
</reference>
<dbReference type="Proteomes" id="UP000886501">
    <property type="component" value="Unassembled WGS sequence"/>
</dbReference>
<comment type="caution">
    <text evidence="1">The sequence shown here is derived from an EMBL/GenBank/DDBJ whole genome shotgun (WGS) entry which is preliminary data.</text>
</comment>
<dbReference type="EMBL" id="MU117969">
    <property type="protein sequence ID" value="KAF9652324.1"/>
    <property type="molecule type" value="Genomic_DNA"/>
</dbReference>
<gene>
    <name evidence="1" type="ORF">BDM02DRAFT_3109322</name>
</gene>
<evidence type="ECO:0000313" key="1">
    <source>
        <dbReference type="EMBL" id="KAF9652324.1"/>
    </source>
</evidence>